<keyword evidence="1" id="KW-0175">Coiled coil</keyword>
<feature type="region of interest" description="Disordered" evidence="2">
    <location>
        <begin position="335"/>
        <end position="366"/>
    </location>
</feature>
<organism evidence="3 4">
    <name type="scientific">Brachionus plicatilis</name>
    <name type="common">Marine rotifer</name>
    <name type="synonym">Brachionus muelleri</name>
    <dbReference type="NCBI Taxonomy" id="10195"/>
    <lineage>
        <taxon>Eukaryota</taxon>
        <taxon>Metazoa</taxon>
        <taxon>Spiralia</taxon>
        <taxon>Gnathifera</taxon>
        <taxon>Rotifera</taxon>
        <taxon>Eurotatoria</taxon>
        <taxon>Monogononta</taxon>
        <taxon>Pseudotrocha</taxon>
        <taxon>Ploima</taxon>
        <taxon>Brachionidae</taxon>
        <taxon>Brachionus</taxon>
    </lineage>
</organism>
<evidence type="ECO:0000313" key="4">
    <source>
        <dbReference type="Proteomes" id="UP000276133"/>
    </source>
</evidence>
<dbReference type="STRING" id="10195.A0A3M7P4J4"/>
<reference evidence="3 4" key="1">
    <citation type="journal article" date="2018" name="Sci. Rep.">
        <title>Genomic signatures of local adaptation to the degree of environmental predictability in rotifers.</title>
        <authorList>
            <person name="Franch-Gras L."/>
            <person name="Hahn C."/>
            <person name="Garcia-Roger E.M."/>
            <person name="Carmona M.J."/>
            <person name="Serra M."/>
            <person name="Gomez A."/>
        </authorList>
    </citation>
    <scope>NUCLEOTIDE SEQUENCE [LARGE SCALE GENOMIC DNA]</scope>
    <source>
        <strain evidence="3">HYR1</strain>
    </source>
</reference>
<feature type="coiled-coil region" evidence="1">
    <location>
        <begin position="22"/>
        <end position="49"/>
    </location>
</feature>
<dbReference type="EMBL" id="REGN01013391">
    <property type="protein sequence ID" value="RMZ93986.1"/>
    <property type="molecule type" value="Genomic_DNA"/>
</dbReference>
<comment type="caution">
    <text evidence="3">The sequence shown here is derived from an EMBL/GenBank/DDBJ whole genome shotgun (WGS) entry which is preliminary data.</text>
</comment>
<feature type="compositionally biased region" description="Acidic residues" evidence="2">
    <location>
        <begin position="342"/>
        <end position="356"/>
    </location>
</feature>
<feature type="compositionally biased region" description="Low complexity" evidence="2">
    <location>
        <begin position="416"/>
        <end position="439"/>
    </location>
</feature>
<evidence type="ECO:0000256" key="1">
    <source>
        <dbReference type="SAM" id="Coils"/>
    </source>
</evidence>
<feature type="region of interest" description="Disordered" evidence="2">
    <location>
        <begin position="128"/>
        <end position="147"/>
    </location>
</feature>
<gene>
    <name evidence="3" type="ORF">BpHYR1_022727</name>
</gene>
<sequence length="480" mass="53696">MMEKSLIKSRIDCPPPETRQLIKDKDSTIQKLNEKLKVYESNQASLLSERDYLLNLLNRLNKALNGSGPMAKNSKYFDNFVDQQFDFITSPRALDTYRPLDSSHMNFLTKQIEMASFVIQKSENSSATSSLSLASPTPPISSASSSSSSLAKHDRICELDEFDSKSVPFTPNYKLNNKNINSSISSSMMLHSPKQLMAKKSLKSTISTLNNSQSMDSKSYEFANQTPLSINSKPAHNHLKYELSNELQQKEIEYLNRKYGGYLRARRAARTIQLAYREYQLRKNYQKLCENTLKRRSLDVSSCHATEPNETSKKMSIDLASVDFESFIENLKPQSSAVAAAGEEDDEFEDAESEPEDKEKLEPKFKSRSATKFDDLSTMSLLSSANGDYKNLDDDEEPQINKAKNLITINSTSINSVYSSESTSSCSSGSTKTSESSGKSLKDKAKNSPVCSVSGGETPKNCDSPSKFRHNFSDSNKNFN</sequence>
<dbReference type="PROSITE" id="PS50096">
    <property type="entry name" value="IQ"/>
    <property type="match status" value="1"/>
</dbReference>
<accession>A0A3M7P4J4</accession>
<dbReference type="Proteomes" id="UP000276133">
    <property type="component" value="Unassembled WGS sequence"/>
</dbReference>
<dbReference type="OrthoDB" id="5875065at2759"/>
<proteinExistence type="predicted"/>
<evidence type="ECO:0000256" key="2">
    <source>
        <dbReference type="SAM" id="MobiDB-lite"/>
    </source>
</evidence>
<feature type="compositionally biased region" description="Basic and acidic residues" evidence="2">
    <location>
        <begin position="357"/>
        <end position="366"/>
    </location>
</feature>
<feature type="non-terminal residue" evidence="3">
    <location>
        <position position="480"/>
    </location>
</feature>
<keyword evidence="4" id="KW-1185">Reference proteome</keyword>
<feature type="region of interest" description="Disordered" evidence="2">
    <location>
        <begin position="416"/>
        <end position="480"/>
    </location>
</feature>
<evidence type="ECO:0000313" key="3">
    <source>
        <dbReference type="EMBL" id="RMZ93986.1"/>
    </source>
</evidence>
<protein>
    <submittedName>
        <fullName evidence="3">IQ motif and SEC7 domain-containing 1-like isoform X3</fullName>
    </submittedName>
</protein>
<name>A0A3M7P4J4_BRAPC</name>
<dbReference type="AlphaFoldDB" id="A0A3M7P4J4"/>